<name>A0A560CZR3_9BRAD</name>
<accession>A0A560CZR3</accession>
<dbReference type="GO" id="GO:0003676">
    <property type="term" value="F:nucleic acid binding"/>
    <property type="evidence" value="ECO:0007669"/>
    <property type="project" value="InterPro"/>
</dbReference>
<dbReference type="RefSeq" id="WP_145669899.1">
    <property type="nucleotide sequence ID" value="NZ_VITK01000015.1"/>
</dbReference>
<evidence type="ECO:0000259" key="1">
    <source>
        <dbReference type="SMART" id="SM00507"/>
    </source>
</evidence>
<keyword evidence="2" id="KW-0378">Hydrolase</keyword>
<dbReference type="Pfam" id="PF01844">
    <property type="entry name" value="HNH"/>
    <property type="match status" value="1"/>
</dbReference>
<proteinExistence type="predicted"/>
<dbReference type="EMBL" id="VITK01000015">
    <property type="protein sequence ID" value="TWA90359.1"/>
    <property type="molecule type" value="Genomic_DNA"/>
</dbReference>
<dbReference type="InterPro" id="IPR003615">
    <property type="entry name" value="HNH_nuc"/>
</dbReference>
<feature type="domain" description="HNH nuclease" evidence="1">
    <location>
        <begin position="201"/>
        <end position="259"/>
    </location>
</feature>
<keyword evidence="3" id="KW-1185">Reference proteome</keyword>
<dbReference type="SMART" id="SM00507">
    <property type="entry name" value="HNHc"/>
    <property type="match status" value="1"/>
</dbReference>
<reference evidence="2 3" key="1">
    <citation type="submission" date="2019-06" db="EMBL/GenBank/DDBJ databases">
        <title>Genomic Encyclopedia of Type Strains, Phase IV (KMG-V): Genome sequencing to study the core and pangenomes of soil and plant-associated prokaryotes.</title>
        <authorList>
            <person name="Whitman W."/>
        </authorList>
    </citation>
    <scope>NUCLEOTIDE SEQUENCE [LARGE SCALE GENOMIC DNA]</scope>
    <source>
        <strain evidence="2 3">BR 510</strain>
    </source>
</reference>
<organism evidence="2 3">
    <name type="scientific">Bradyrhizobium stylosanthis</name>
    <dbReference type="NCBI Taxonomy" id="1803665"/>
    <lineage>
        <taxon>Bacteria</taxon>
        <taxon>Pseudomonadati</taxon>
        <taxon>Pseudomonadota</taxon>
        <taxon>Alphaproteobacteria</taxon>
        <taxon>Hyphomicrobiales</taxon>
        <taxon>Nitrobacteraceae</taxon>
        <taxon>Bradyrhizobium</taxon>
    </lineage>
</organism>
<keyword evidence="2" id="KW-0540">Nuclease</keyword>
<protein>
    <submittedName>
        <fullName evidence="2">HNH endonuclease</fullName>
    </submittedName>
</protein>
<dbReference type="GO" id="GO:0004519">
    <property type="term" value="F:endonuclease activity"/>
    <property type="evidence" value="ECO:0007669"/>
    <property type="project" value="UniProtKB-KW"/>
</dbReference>
<dbReference type="AlphaFoldDB" id="A0A560CZR3"/>
<dbReference type="GO" id="GO:0008270">
    <property type="term" value="F:zinc ion binding"/>
    <property type="evidence" value="ECO:0007669"/>
    <property type="project" value="InterPro"/>
</dbReference>
<dbReference type="OrthoDB" id="5292295at2"/>
<dbReference type="Gene3D" id="1.10.30.50">
    <property type="match status" value="1"/>
</dbReference>
<dbReference type="InterPro" id="IPR002711">
    <property type="entry name" value="HNH"/>
</dbReference>
<dbReference type="Proteomes" id="UP000319949">
    <property type="component" value="Unassembled WGS sequence"/>
</dbReference>
<comment type="caution">
    <text evidence="2">The sequence shown here is derived from an EMBL/GenBank/DDBJ whole genome shotgun (WGS) entry which is preliminary data.</text>
</comment>
<keyword evidence="2" id="KW-0255">Endonuclease</keyword>
<evidence type="ECO:0000313" key="3">
    <source>
        <dbReference type="Proteomes" id="UP000319949"/>
    </source>
</evidence>
<dbReference type="CDD" id="cd00085">
    <property type="entry name" value="HNHc"/>
    <property type="match status" value="1"/>
</dbReference>
<evidence type="ECO:0000313" key="2">
    <source>
        <dbReference type="EMBL" id="TWA90359.1"/>
    </source>
</evidence>
<sequence>MTSRETGLTDERRHFSTYYFANIVCNVLRDPFPYIRNLDGFWGSEFVTRFSEPFPKWSALHAFIEFVVTDLLFEEDGKSVGDSGKPPKLWVEYAADFYGIENIDFKTWLSEAREPSHVCCDDDVYDFYSELQVAGEEYENLISEIVDDAFSVLFSHRSLLLDLNEGISGGITDLDAPQSDPDFGHLFTPKGRLKRAHVPEWASRAVFYRDRGRCVLCDKDLTGLLSPDFSRHMDHIVALANGGINDVTNLQLLCEACNLQKLHFRSSTRDKLQPWYERP</sequence>
<gene>
    <name evidence="2" type="ORF">FBZ96_11528</name>
</gene>